<gene>
    <name evidence="1" type="ordered locus">Runsl_3915</name>
</gene>
<evidence type="ECO:0000313" key="1">
    <source>
        <dbReference type="EMBL" id="AEI50271.1"/>
    </source>
</evidence>
<dbReference type="AlphaFoldDB" id="A0A7U3ZN38"/>
<organism evidence="1 2">
    <name type="scientific">Runella slithyformis (strain ATCC 29530 / DSM 19594 / LMG 11500 / NCIMB 11436 / LSU 4)</name>
    <dbReference type="NCBI Taxonomy" id="761193"/>
    <lineage>
        <taxon>Bacteria</taxon>
        <taxon>Pseudomonadati</taxon>
        <taxon>Bacteroidota</taxon>
        <taxon>Cytophagia</taxon>
        <taxon>Cytophagales</taxon>
        <taxon>Spirosomataceae</taxon>
        <taxon>Runella</taxon>
    </lineage>
</organism>
<dbReference type="Proteomes" id="UP000000493">
    <property type="component" value="Chromosome"/>
</dbReference>
<evidence type="ECO:0000313" key="2">
    <source>
        <dbReference type="Proteomes" id="UP000000493"/>
    </source>
</evidence>
<name>A0A7U3ZN38_RUNSL</name>
<reference evidence="2" key="1">
    <citation type="submission" date="2011-06" db="EMBL/GenBank/DDBJ databases">
        <title>The complete genome of chromosome of Runella slithyformis DSM 19594.</title>
        <authorList>
            <consortium name="US DOE Joint Genome Institute (JGI-PGF)"/>
            <person name="Lucas S."/>
            <person name="Han J."/>
            <person name="Lapidus A."/>
            <person name="Bruce D."/>
            <person name="Goodwin L."/>
            <person name="Pitluck S."/>
            <person name="Peters L."/>
            <person name="Kyrpides N."/>
            <person name="Mavromatis K."/>
            <person name="Ivanova N."/>
            <person name="Ovchinnikova G."/>
            <person name="Zhang X."/>
            <person name="Misra M."/>
            <person name="Detter J.C."/>
            <person name="Tapia R."/>
            <person name="Han C."/>
            <person name="Land M."/>
            <person name="Hauser L."/>
            <person name="Markowitz V."/>
            <person name="Cheng J.-F."/>
            <person name="Hugenholtz P."/>
            <person name="Woyke T."/>
            <person name="Wu D."/>
            <person name="Tindall B."/>
            <person name="Faehrich R."/>
            <person name="Brambilla E."/>
            <person name="Klenk H.-P."/>
            <person name="Eisen J.A."/>
        </authorList>
    </citation>
    <scope>NUCLEOTIDE SEQUENCE [LARGE SCALE GENOMIC DNA]</scope>
    <source>
        <strain evidence="2">ATCC 29530 / DSM 19594 / LMG 11500 / NCIMB 11436 / LSU 4</strain>
    </source>
</reference>
<accession>A0A7U3ZN38</accession>
<sequence>MYIRNYKNLNLYISELRKESPPHPNNTNISE</sequence>
<reference evidence="1 2" key="2">
    <citation type="journal article" date="2012" name="Stand. Genomic Sci.">
        <title>Complete genome sequence of the aquatic bacterium Runella slithyformis type strain (LSU 4(T)).</title>
        <authorList>
            <person name="Copeland A."/>
            <person name="Zhang X."/>
            <person name="Misra M."/>
            <person name="Lapidus A."/>
            <person name="Nolan M."/>
            <person name="Lucas S."/>
            <person name="Deshpande S."/>
            <person name="Cheng J.F."/>
            <person name="Tapia R."/>
            <person name="Goodwin L.A."/>
            <person name="Pitluck S."/>
            <person name="Liolios K."/>
            <person name="Pagani I."/>
            <person name="Ivanova N."/>
            <person name="Mikhailova N."/>
            <person name="Pati A."/>
            <person name="Chen A."/>
            <person name="Palaniappan K."/>
            <person name="Land M."/>
            <person name="Hauser L."/>
            <person name="Pan C."/>
            <person name="Jeffries C.D."/>
            <person name="Detter J.C."/>
            <person name="Brambilla E.M."/>
            <person name="Rohde M."/>
            <person name="Djao O.D."/>
            <person name="Goker M."/>
            <person name="Sikorski J."/>
            <person name="Tindall B.J."/>
            <person name="Woyke T."/>
            <person name="Bristow J."/>
            <person name="Eisen J.A."/>
            <person name="Markowitz V."/>
            <person name="Hugenholtz P."/>
            <person name="Kyrpides N.C."/>
            <person name="Klenk H.P."/>
            <person name="Mavromatis K."/>
        </authorList>
    </citation>
    <scope>NUCLEOTIDE SEQUENCE [LARGE SCALE GENOMIC DNA]</scope>
    <source>
        <strain evidence="2">ATCC 29530 / DSM 19594 / LMG 11500 / NCIMB 11436 / LSU 4</strain>
    </source>
</reference>
<dbReference type="KEGG" id="rsi:Runsl_3915"/>
<protein>
    <submittedName>
        <fullName evidence="1">Uncharacterized protein</fullName>
    </submittedName>
</protein>
<proteinExistence type="predicted"/>
<dbReference type="EMBL" id="CP002859">
    <property type="protein sequence ID" value="AEI50271.1"/>
    <property type="molecule type" value="Genomic_DNA"/>
</dbReference>
<keyword evidence="2" id="KW-1185">Reference proteome</keyword>